<dbReference type="InterPro" id="IPR011032">
    <property type="entry name" value="GroES-like_sf"/>
</dbReference>
<evidence type="ECO:0000256" key="2">
    <source>
        <dbReference type="ARBA" id="ARBA00008072"/>
    </source>
</evidence>
<dbReference type="InterPro" id="IPR020843">
    <property type="entry name" value="ER"/>
</dbReference>
<dbReference type="InterPro" id="IPR036291">
    <property type="entry name" value="NAD(P)-bd_dom_sf"/>
</dbReference>
<dbReference type="InterPro" id="IPR013149">
    <property type="entry name" value="ADH-like_C"/>
</dbReference>
<dbReference type="CDD" id="cd08279">
    <property type="entry name" value="Zn_ADH_class_III"/>
    <property type="match status" value="1"/>
</dbReference>
<protein>
    <recommendedName>
        <fullName evidence="3">alcohol dehydrogenase</fullName>
        <ecNumber evidence="3">1.1.1.1</ecNumber>
    </recommendedName>
</protein>
<dbReference type="SUPFAM" id="SSF51735">
    <property type="entry name" value="NAD(P)-binding Rossmann-fold domains"/>
    <property type="match status" value="1"/>
</dbReference>
<evidence type="ECO:0000256" key="8">
    <source>
        <dbReference type="ARBA" id="ARBA00049243"/>
    </source>
</evidence>
<accession>A0A7X6RVH9</accession>
<dbReference type="PANTHER" id="PTHR43880:SF12">
    <property type="entry name" value="ALCOHOL DEHYDROGENASE CLASS-3"/>
    <property type="match status" value="1"/>
</dbReference>
<dbReference type="Pfam" id="PF00107">
    <property type="entry name" value="ADH_zinc_N"/>
    <property type="match status" value="1"/>
</dbReference>
<evidence type="ECO:0000256" key="5">
    <source>
        <dbReference type="ARBA" id="ARBA00022833"/>
    </source>
</evidence>
<dbReference type="PANTHER" id="PTHR43880">
    <property type="entry name" value="ALCOHOL DEHYDROGENASE"/>
    <property type="match status" value="1"/>
</dbReference>
<gene>
    <name evidence="10" type="ORF">HGA11_10120</name>
</gene>
<dbReference type="EMBL" id="JAAXPJ010000003">
    <property type="protein sequence ID" value="NKZ11333.1"/>
    <property type="molecule type" value="Genomic_DNA"/>
</dbReference>
<comment type="catalytic activity">
    <reaction evidence="8">
        <text>a primary alcohol + NAD(+) = an aldehyde + NADH + H(+)</text>
        <dbReference type="Rhea" id="RHEA:10736"/>
        <dbReference type="ChEBI" id="CHEBI:15378"/>
        <dbReference type="ChEBI" id="CHEBI:15734"/>
        <dbReference type="ChEBI" id="CHEBI:17478"/>
        <dbReference type="ChEBI" id="CHEBI:57540"/>
        <dbReference type="ChEBI" id="CHEBI:57945"/>
        <dbReference type="EC" id="1.1.1.1"/>
    </reaction>
</comment>
<evidence type="ECO:0000256" key="4">
    <source>
        <dbReference type="ARBA" id="ARBA00022723"/>
    </source>
</evidence>
<dbReference type="Pfam" id="PF08240">
    <property type="entry name" value="ADH_N"/>
    <property type="match status" value="1"/>
</dbReference>
<dbReference type="AlphaFoldDB" id="A0A7X6RVH9"/>
<keyword evidence="4" id="KW-0479">Metal-binding</keyword>
<comment type="catalytic activity">
    <reaction evidence="7">
        <text>a secondary alcohol + NAD(+) = a ketone + NADH + H(+)</text>
        <dbReference type="Rhea" id="RHEA:10740"/>
        <dbReference type="ChEBI" id="CHEBI:15378"/>
        <dbReference type="ChEBI" id="CHEBI:17087"/>
        <dbReference type="ChEBI" id="CHEBI:35681"/>
        <dbReference type="ChEBI" id="CHEBI:57540"/>
        <dbReference type="ChEBI" id="CHEBI:57945"/>
        <dbReference type="EC" id="1.1.1.1"/>
    </reaction>
</comment>
<dbReference type="NCBIfam" id="TIGR03989">
    <property type="entry name" value="Rxyl_3153"/>
    <property type="match status" value="1"/>
</dbReference>
<sequence>MKTKGALVWDFGQAWSIEEIEIGDPRKGEVKVALETAGLCHSDHHLMTGDIPMADFPILGGHEGAGVIVEVGPDTEGLEVGDHVVMSFIPSCGSCPACQTGLRNLCDLGMGLLAGASVSDGSFRVQTKGRNVIPMSLLGTFSPYVVVHRTSVVKIDPSIPFEVACLVGCGVTTGYGSAVRSANVRPGDDVAVIGIGGVGTAAIQGAAIAGARRIFAVDPVEWKREQALKFGASEAYPDVATALAGVAETTGGRMCRKVIVTVGRADGREVESWMQLTAKGGTCVLTAMGNVIDSDTTLNLAGLTLLQKSLQGSLFGGGNPQFDIPELLTLYQLGALNLDDMVTREYRLEQINDAYRDMLEGRNIRGVIRYTEADR</sequence>
<keyword evidence="6" id="KW-0520">NAD</keyword>
<dbReference type="Proteomes" id="UP000518188">
    <property type="component" value="Unassembled WGS sequence"/>
</dbReference>
<reference evidence="10 11" key="1">
    <citation type="submission" date="2020-04" db="EMBL/GenBank/DDBJ databases">
        <title>MicrobeNet Type strains.</title>
        <authorList>
            <person name="Nicholson A.C."/>
        </authorList>
    </citation>
    <scope>NUCLEOTIDE SEQUENCE [LARGE SCALE GENOMIC DNA]</scope>
    <source>
        <strain evidence="10 11">ATCC 700731</strain>
    </source>
</reference>
<evidence type="ECO:0000256" key="3">
    <source>
        <dbReference type="ARBA" id="ARBA00013190"/>
    </source>
</evidence>
<keyword evidence="10" id="KW-0560">Oxidoreductase</keyword>
<dbReference type="GO" id="GO:0004022">
    <property type="term" value="F:alcohol dehydrogenase (NAD+) activity"/>
    <property type="evidence" value="ECO:0007669"/>
    <property type="project" value="UniProtKB-EC"/>
</dbReference>
<dbReference type="GO" id="GO:0046294">
    <property type="term" value="P:formaldehyde catabolic process"/>
    <property type="evidence" value="ECO:0007669"/>
    <property type="project" value="TreeGrafter"/>
</dbReference>
<evidence type="ECO:0000256" key="6">
    <source>
        <dbReference type="ARBA" id="ARBA00023027"/>
    </source>
</evidence>
<dbReference type="GO" id="GO:0051903">
    <property type="term" value="F:S-(hydroxymethyl)glutathione dehydrogenase [NAD(P)+] activity"/>
    <property type="evidence" value="ECO:0007669"/>
    <property type="project" value="TreeGrafter"/>
</dbReference>
<comment type="similarity">
    <text evidence="2">Belongs to the zinc-containing alcohol dehydrogenase family.</text>
</comment>
<evidence type="ECO:0000259" key="9">
    <source>
        <dbReference type="SMART" id="SM00829"/>
    </source>
</evidence>
<dbReference type="InterPro" id="IPR023921">
    <property type="entry name" value="ADH_Zn_actinomycetes"/>
</dbReference>
<evidence type="ECO:0000256" key="7">
    <source>
        <dbReference type="ARBA" id="ARBA00049164"/>
    </source>
</evidence>
<keyword evidence="5" id="KW-0862">Zinc</keyword>
<evidence type="ECO:0000313" key="10">
    <source>
        <dbReference type="EMBL" id="NKZ11333.1"/>
    </source>
</evidence>
<organism evidence="10 11">
    <name type="scientific">Mycolicibacterium septicum DSM 44393</name>
    <dbReference type="NCBI Taxonomy" id="1341646"/>
    <lineage>
        <taxon>Bacteria</taxon>
        <taxon>Bacillati</taxon>
        <taxon>Actinomycetota</taxon>
        <taxon>Actinomycetes</taxon>
        <taxon>Mycobacteriales</taxon>
        <taxon>Mycobacteriaceae</taxon>
        <taxon>Mycolicibacterium</taxon>
    </lineage>
</organism>
<dbReference type="GO" id="GO:0005829">
    <property type="term" value="C:cytosol"/>
    <property type="evidence" value="ECO:0007669"/>
    <property type="project" value="TreeGrafter"/>
</dbReference>
<dbReference type="RefSeq" id="WP_044517183.1">
    <property type="nucleotide sequence ID" value="NZ_HG322951.1"/>
</dbReference>
<dbReference type="EC" id="1.1.1.1" evidence="3"/>
<dbReference type="InterPro" id="IPR013154">
    <property type="entry name" value="ADH-like_N"/>
</dbReference>
<dbReference type="Gene3D" id="3.40.50.720">
    <property type="entry name" value="NAD(P)-binding Rossmann-like Domain"/>
    <property type="match status" value="1"/>
</dbReference>
<comment type="caution">
    <text evidence="10">The sequence shown here is derived from an EMBL/GenBank/DDBJ whole genome shotgun (WGS) entry which is preliminary data.</text>
</comment>
<dbReference type="Gene3D" id="3.90.180.10">
    <property type="entry name" value="Medium-chain alcohol dehydrogenases, catalytic domain"/>
    <property type="match status" value="1"/>
</dbReference>
<feature type="domain" description="Enoyl reductase (ER)" evidence="9">
    <location>
        <begin position="12"/>
        <end position="368"/>
    </location>
</feature>
<comment type="cofactor">
    <cofactor evidence="1">
        <name>Zn(2+)</name>
        <dbReference type="ChEBI" id="CHEBI:29105"/>
    </cofactor>
</comment>
<dbReference type="SMART" id="SM00829">
    <property type="entry name" value="PKS_ER"/>
    <property type="match status" value="1"/>
</dbReference>
<dbReference type="SUPFAM" id="SSF50129">
    <property type="entry name" value="GroES-like"/>
    <property type="match status" value="2"/>
</dbReference>
<proteinExistence type="inferred from homology"/>
<evidence type="ECO:0000313" key="11">
    <source>
        <dbReference type="Proteomes" id="UP000518188"/>
    </source>
</evidence>
<evidence type="ECO:0000256" key="1">
    <source>
        <dbReference type="ARBA" id="ARBA00001947"/>
    </source>
</evidence>
<dbReference type="GO" id="GO:0008270">
    <property type="term" value="F:zinc ion binding"/>
    <property type="evidence" value="ECO:0007669"/>
    <property type="project" value="TreeGrafter"/>
</dbReference>
<name>A0A7X6RVH9_9MYCO</name>